<dbReference type="Gene3D" id="1.10.357.10">
    <property type="entry name" value="Tetracycline Repressor, domain 2"/>
    <property type="match status" value="1"/>
</dbReference>
<dbReference type="PROSITE" id="PS50977">
    <property type="entry name" value="HTH_TETR_2"/>
    <property type="match status" value="1"/>
</dbReference>
<sequence>MGKKLDRRKKYTRMVLKNSLMELLNEKPISSITIKELCSQADINRSTFYSHFTDQYDLLNHIEEEIIEELDQSLLQYNYQNKKEMFAMAKYLLDYVVNRSEHFRILFSEHGNKGFQHRVMEAAQSHIMSSLTHDHIISNKTRSKYISLYVISGSINVIERWLEDGMKESTEEMTKIITEVSNNGMLHANL</sequence>
<keyword evidence="2 3" id="KW-0238">DNA-binding</keyword>
<evidence type="ECO:0000256" key="2">
    <source>
        <dbReference type="ARBA" id="ARBA00023125"/>
    </source>
</evidence>
<dbReference type="Pfam" id="PF14278">
    <property type="entry name" value="TetR_C_8"/>
    <property type="match status" value="1"/>
</dbReference>
<comment type="caution">
    <text evidence="5">The sequence shown here is derived from an EMBL/GenBank/DDBJ whole genome shotgun (WGS) entry which is preliminary data.</text>
</comment>
<dbReference type="Pfam" id="PF00440">
    <property type="entry name" value="TetR_N"/>
    <property type="match status" value="1"/>
</dbReference>
<dbReference type="SUPFAM" id="SSF46689">
    <property type="entry name" value="Homeodomain-like"/>
    <property type="match status" value="1"/>
</dbReference>
<accession>A0ABQ5TD72</accession>
<evidence type="ECO:0000313" key="6">
    <source>
        <dbReference type="Proteomes" id="UP001275436"/>
    </source>
</evidence>
<name>A0ABQ5TD72_9BACI</name>
<dbReference type="EMBL" id="BSKO01000001">
    <property type="protein sequence ID" value="GLO64614.1"/>
    <property type="molecule type" value="Genomic_DNA"/>
</dbReference>
<feature type="domain" description="HTH tetR-type" evidence="4">
    <location>
        <begin position="10"/>
        <end position="70"/>
    </location>
</feature>
<protein>
    <submittedName>
        <fullName evidence="5">TetR family transcriptional regulator</fullName>
    </submittedName>
</protein>
<dbReference type="PANTHER" id="PTHR43479">
    <property type="entry name" value="ACREF/ENVCD OPERON REPRESSOR-RELATED"/>
    <property type="match status" value="1"/>
</dbReference>
<evidence type="ECO:0000256" key="3">
    <source>
        <dbReference type="PROSITE-ProRule" id="PRU00335"/>
    </source>
</evidence>
<dbReference type="InterPro" id="IPR001647">
    <property type="entry name" value="HTH_TetR"/>
</dbReference>
<organism evidence="5 6">
    <name type="scientific">Oceanobacillus kimchii</name>
    <dbReference type="NCBI Taxonomy" id="746691"/>
    <lineage>
        <taxon>Bacteria</taxon>
        <taxon>Bacillati</taxon>
        <taxon>Bacillota</taxon>
        <taxon>Bacilli</taxon>
        <taxon>Bacillales</taxon>
        <taxon>Bacillaceae</taxon>
        <taxon>Oceanobacillus</taxon>
    </lineage>
</organism>
<evidence type="ECO:0000256" key="1">
    <source>
        <dbReference type="ARBA" id="ARBA00022491"/>
    </source>
</evidence>
<dbReference type="Proteomes" id="UP001275436">
    <property type="component" value="Unassembled WGS sequence"/>
</dbReference>
<dbReference type="PANTHER" id="PTHR43479:SF7">
    <property type="entry name" value="TETR-FAMILY TRANSCRIPTIONAL REGULATOR"/>
    <property type="match status" value="1"/>
</dbReference>
<evidence type="ECO:0000313" key="5">
    <source>
        <dbReference type="EMBL" id="GLO64614.1"/>
    </source>
</evidence>
<evidence type="ECO:0000259" key="4">
    <source>
        <dbReference type="PROSITE" id="PS50977"/>
    </source>
</evidence>
<reference evidence="5 6" key="1">
    <citation type="submission" date="2023-02" db="EMBL/GenBank/DDBJ databases">
        <title>Oceanobacillus kimchii IFOP_LL358 isolated form Alexandrium catenella lab strain.</title>
        <authorList>
            <person name="Gajardo G."/>
            <person name="Ueki S."/>
            <person name="Maruyama F."/>
        </authorList>
    </citation>
    <scope>NUCLEOTIDE SEQUENCE [LARGE SCALE GENOMIC DNA]</scope>
    <source>
        <strain evidence="5 6">IFOP_LL358</strain>
    </source>
</reference>
<keyword evidence="6" id="KW-1185">Reference proteome</keyword>
<proteinExistence type="predicted"/>
<feature type="DNA-binding region" description="H-T-H motif" evidence="3">
    <location>
        <begin position="33"/>
        <end position="52"/>
    </location>
</feature>
<dbReference type="RefSeq" id="WP_215123643.1">
    <property type="nucleotide sequence ID" value="NZ_BSKO01000001.1"/>
</dbReference>
<dbReference type="InterPro" id="IPR009057">
    <property type="entry name" value="Homeodomain-like_sf"/>
</dbReference>
<keyword evidence="1" id="KW-0678">Repressor</keyword>
<dbReference type="InterPro" id="IPR050624">
    <property type="entry name" value="HTH-type_Tx_Regulator"/>
</dbReference>
<gene>
    <name evidence="5" type="ORF">MACH08_03980</name>
</gene>
<dbReference type="InterPro" id="IPR039532">
    <property type="entry name" value="TetR_C_Firmicutes"/>
</dbReference>